<keyword evidence="2" id="KW-0812">Transmembrane</keyword>
<evidence type="ECO:0008006" key="5">
    <source>
        <dbReference type="Google" id="ProtNLM"/>
    </source>
</evidence>
<evidence type="ECO:0000313" key="4">
    <source>
        <dbReference type="Proteomes" id="UP000243579"/>
    </source>
</evidence>
<gene>
    <name evidence="3" type="ORF">ACHHYP_20485</name>
</gene>
<dbReference type="AlphaFoldDB" id="A0A1V9YL48"/>
<feature type="region of interest" description="Disordered" evidence="1">
    <location>
        <begin position="112"/>
        <end position="140"/>
    </location>
</feature>
<protein>
    <recommendedName>
        <fullName evidence="5">Protein kinase domain-containing protein</fullName>
    </recommendedName>
</protein>
<feature type="compositionally biased region" description="Low complexity" evidence="1">
    <location>
        <begin position="121"/>
        <end position="133"/>
    </location>
</feature>
<organism evidence="3 4">
    <name type="scientific">Achlya hypogyna</name>
    <name type="common">Oomycete</name>
    <name type="synonym">Protoachlya hypogyna</name>
    <dbReference type="NCBI Taxonomy" id="1202772"/>
    <lineage>
        <taxon>Eukaryota</taxon>
        <taxon>Sar</taxon>
        <taxon>Stramenopiles</taxon>
        <taxon>Oomycota</taxon>
        <taxon>Saprolegniomycetes</taxon>
        <taxon>Saprolegniales</taxon>
        <taxon>Achlyaceae</taxon>
        <taxon>Achlya</taxon>
    </lineage>
</organism>
<keyword evidence="2" id="KW-0472">Membrane</keyword>
<dbReference type="EMBL" id="JNBR01001506">
    <property type="protein sequence ID" value="OQR86431.1"/>
    <property type="molecule type" value="Genomic_DNA"/>
</dbReference>
<sequence length="214" mass="22707">MTLYEASYQALLRIPAPNVNDVITANASACAALGGTIKPLNISTTTCEACSVLFTNVAAPPLKKSAAAPSVASDGSGSSSSTAIIVGVIVGVVVLVASALFFRRRLRKAAKGQKDDATNGSTQQSTISSTQLQSKDDKETSADEIDVRCLRPVRLELGDLHVLSTKPRASGGNGEVWLGQFGRDRVAIKRLTNKSPAHVHKFVEEIHLMSRYLM</sequence>
<name>A0A1V9YL48_ACHHY</name>
<accession>A0A1V9YL48</accession>
<keyword evidence="2" id="KW-1133">Transmembrane helix</keyword>
<evidence type="ECO:0000256" key="2">
    <source>
        <dbReference type="SAM" id="Phobius"/>
    </source>
</evidence>
<feature type="transmembrane region" description="Helical" evidence="2">
    <location>
        <begin position="83"/>
        <end position="102"/>
    </location>
</feature>
<comment type="caution">
    <text evidence="3">The sequence shown here is derived from an EMBL/GenBank/DDBJ whole genome shotgun (WGS) entry which is preliminary data.</text>
</comment>
<dbReference type="Gene3D" id="3.30.200.20">
    <property type="entry name" value="Phosphorylase Kinase, domain 1"/>
    <property type="match status" value="1"/>
</dbReference>
<reference evidence="3 4" key="1">
    <citation type="journal article" date="2014" name="Genome Biol. Evol.">
        <title>The secreted proteins of Achlya hypogyna and Thraustotheca clavata identify the ancestral oomycete secretome and reveal gene acquisitions by horizontal gene transfer.</title>
        <authorList>
            <person name="Misner I."/>
            <person name="Blouin N."/>
            <person name="Leonard G."/>
            <person name="Richards T.A."/>
            <person name="Lane C.E."/>
        </authorList>
    </citation>
    <scope>NUCLEOTIDE SEQUENCE [LARGE SCALE GENOMIC DNA]</scope>
    <source>
        <strain evidence="3 4">ATCC 48635</strain>
    </source>
</reference>
<keyword evidence="4" id="KW-1185">Reference proteome</keyword>
<evidence type="ECO:0000256" key="1">
    <source>
        <dbReference type="SAM" id="MobiDB-lite"/>
    </source>
</evidence>
<dbReference type="Proteomes" id="UP000243579">
    <property type="component" value="Unassembled WGS sequence"/>
</dbReference>
<evidence type="ECO:0000313" key="3">
    <source>
        <dbReference type="EMBL" id="OQR86431.1"/>
    </source>
</evidence>
<proteinExistence type="predicted"/>